<gene>
    <name evidence="7" type="ORF">TeGR_g6235</name>
</gene>
<evidence type="ECO:0000256" key="5">
    <source>
        <dbReference type="SAM" id="SignalP"/>
    </source>
</evidence>
<dbReference type="PANTHER" id="PTHR38011">
    <property type="entry name" value="DIHYDROFOLATE REDUCTASE FAMILY PROTEIN (AFU_ORTHOLOGUE AFUA_8G06820)"/>
    <property type="match status" value="1"/>
</dbReference>
<feature type="signal peptide" evidence="5">
    <location>
        <begin position="1"/>
        <end position="26"/>
    </location>
</feature>
<dbReference type="InterPro" id="IPR002734">
    <property type="entry name" value="RibDG_C"/>
</dbReference>
<evidence type="ECO:0000313" key="8">
    <source>
        <dbReference type="Proteomes" id="UP001165060"/>
    </source>
</evidence>
<sequence length="315" mass="33401">MPSFGSRRPLLPLLLLLLFLSAPSLPLVLPSLPAPSCCVLKIALDAGGNIGGTRVPPPTFDPASPSPDPLAEPHAEPASNSNPGNFRFTSPASLDLVHRLRACSDYVITGSRTVIEDNPSFSVRRGFEYERGPGNGPARVLVDRSLRTLSHPEPLKVLSPEGDDADTVLYFDAAECSPSCSPSCTPPPPLSPRCELRQVTAADPASLPASIVAELAPPESTKAIMVEGGAGLAAAFLPVVTHAIVIQSPRIVFREDGAVPGYVSDRGRLAEAGLEKVGEADSEGDTVEYWRRPERGGPMDDHFLESNLGLMEFLL</sequence>
<evidence type="ECO:0000256" key="1">
    <source>
        <dbReference type="ARBA" id="ARBA00005104"/>
    </source>
</evidence>
<keyword evidence="5" id="KW-0732">Signal</keyword>
<dbReference type="InterPro" id="IPR024072">
    <property type="entry name" value="DHFR-like_dom_sf"/>
</dbReference>
<protein>
    <recommendedName>
        <fullName evidence="6">Bacterial bifunctional deaminase-reductase C-terminal domain-containing protein</fullName>
    </recommendedName>
</protein>
<evidence type="ECO:0000259" key="6">
    <source>
        <dbReference type="Pfam" id="PF01872"/>
    </source>
</evidence>
<comment type="caution">
    <text evidence="7">The sequence shown here is derived from an EMBL/GenBank/DDBJ whole genome shotgun (WGS) entry which is preliminary data.</text>
</comment>
<keyword evidence="3" id="KW-0560">Oxidoreductase</keyword>
<dbReference type="Proteomes" id="UP001165060">
    <property type="component" value="Unassembled WGS sequence"/>
</dbReference>
<evidence type="ECO:0000256" key="2">
    <source>
        <dbReference type="ARBA" id="ARBA00022857"/>
    </source>
</evidence>
<proteinExistence type="predicted"/>
<organism evidence="7 8">
    <name type="scientific">Tetraparma gracilis</name>
    <dbReference type="NCBI Taxonomy" id="2962635"/>
    <lineage>
        <taxon>Eukaryota</taxon>
        <taxon>Sar</taxon>
        <taxon>Stramenopiles</taxon>
        <taxon>Ochrophyta</taxon>
        <taxon>Bolidophyceae</taxon>
        <taxon>Parmales</taxon>
        <taxon>Triparmaceae</taxon>
        <taxon>Tetraparma</taxon>
    </lineage>
</organism>
<dbReference type="EMBL" id="BRYB01000029">
    <property type="protein sequence ID" value="GMI20866.1"/>
    <property type="molecule type" value="Genomic_DNA"/>
</dbReference>
<feature type="compositionally biased region" description="Pro residues" evidence="4">
    <location>
        <begin position="55"/>
        <end position="70"/>
    </location>
</feature>
<dbReference type="PANTHER" id="PTHR38011:SF7">
    <property type="entry name" value="2,5-DIAMINO-6-RIBOSYLAMINO-4(3H)-PYRIMIDINONE 5'-PHOSPHATE REDUCTASE"/>
    <property type="match status" value="1"/>
</dbReference>
<dbReference type="Gene3D" id="3.40.430.10">
    <property type="entry name" value="Dihydrofolate Reductase, subunit A"/>
    <property type="match status" value="1"/>
</dbReference>
<accession>A0ABQ6M744</accession>
<feature type="domain" description="Bacterial bifunctional deaminase-reductase C-terminal" evidence="6">
    <location>
        <begin position="88"/>
        <end position="237"/>
    </location>
</feature>
<evidence type="ECO:0000256" key="4">
    <source>
        <dbReference type="SAM" id="MobiDB-lite"/>
    </source>
</evidence>
<dbReference type="Pfam" id="PF01872">
    <property type="entry name" value="RibD_C"/>
    <property type="match status" value="1"/>
</dbReference>
<comment type="pathway">
    <text evidence="1">Cofactor biosynthesis; riboflavin biosynthesis.</text>
</comment>
<feature type="region of interest" description="Disordered" evidence="4">
    <location>
        <begin position="53"/>
        <end position="86"/>
    </location>
</feature>
<reference evidence="7 8" key="1">
    <citation type="journal article" date="2023" name="Commun. Biol.">
        <title>Genome analysis of Parmales, the sister group of diatoms, reveals the evolutionary specialization of diatoms from phago-mixotrophs to photoautotrophs.</title>
        <authorList>
            <person name="Ban H."/>
            <person name="Sato S."/>
            <person name="Yoshikawa S."/>
            <person name="Yamada K."/>
            <person name="Nakamura Y."/>
            <person name="Ichinomiya M."/>
            <person name="Sato N."/>
            <person name="Blanc-Mathieu R."/>
            <person name="Endo H."/>
            <person name="Kuwata A."/>
            <person name="Ogata H."/>
        </authorList>
    </citation>
    <scope>NUCLEOTIDE SEQUENCE [LARGE SCALE GENOMIC DNA]</scope>
</reference>
<dbReference type="SUPFAM" id="SSF53597">
    <property type="entry name" value="Dihydrofolate reductase-like"/>
    <property type="match status" value="1"/>
</dbReference>
<name>A0ABQ6M744_9STRA</name>
<keyword evidence="8" id="KW-1185">Reference proteome</keyword>
<dbReference type="InterPro" id="IPR050765">
    <property type="entry name" value="Riboflavin_Biosynth_HTPR"/>
</dbReference>
<evidence type="ECO:0000256" key="3">
    <source>
        <dbReference type="ARBA" id="ARBA00023002"/>
    </source>
</evidence>
<feature type="chain" id="PRO_5045166258" description="Bacterial bifunctional deaminase-reductase C-terminal domain-containing protein" evidence="5">
    <location>
        <begin position="27"/>
        <end position="315"/>
    </location>
</feature>
<evidence type="ECO:0000313" key="7">
    <source>
        <dbReference type="EMBL" id="GMI20866.1"/>
    </source>
</evidence>
<keyword evidence="2" id="KW-0521">NADP</keyword>